<evidence type="ECO:0000313" key="4">
    <source>
        <dbReference type="EMBL" id="BCS96618.1"/>
    </source>
</evidence>
<dbReference type="InterPro" id="IPR009057">
    <property type="entry name" value="Homeodomain-like_sf"/>
</dbReference>
<dbReference type="InterPro" id="IPR001647">
    <property type="entry name" value="HTH_TetR"/>
</dbReference>
<dbReference type="PANTHER" id="PTHR43479:SF12">
    <property type="entry name" value="TRANSCRIPTIONAL REGULATORY PROTEIN"/>
    <property type="match status" value="1"/>
</dbReference>
<dbReference type="PROSITE" id="PS50977">
    <property type="entry name" value="HTH_TETR_2"/>
    <property type="match status" value="1"/>
</dbReference>
<dbReference type="Gene3D" id="1.10.357.10">
    <property type="entry name" value="Tetracycline Repressor, domain 2"/>
    <property type="match status" value="1"/>
</dbReference>
<evidence type="ECO:0000313" key="5">
    <source>
        <dbReference type="Proteomes" id="UP001320148"/>
    </source>
</evidence>
<dbReference type="SUPFAM" id="SSF46689">
    <property type="entry name" value="Homeodomain-like"/>
    <property type="match status" value="1"/>
</dbReference>
<dbReference type="Pfam" id="PF13972">
    <property type="entry name" value="TetR"/>
    <property type="match status" value="1"/>
</dbReference>
<organism evidence="4 5">
    <name type="scientific">Desulfoluna limicola</name>
    <dbReference type="NCBI Taxonomy" id="2810562"/>
    <lineage>
        <taxon>Bacteria</taxon>
        <taxon>Pseudomonadati</taxon>
        <taxon>Thermodesulfobacteriota</taxon>
        <taxon>Desulfobacteria</taxon>
        <taxon>Desulfobacterales</taxon>
        <taxon>Desulfolunaceae</taxon>
        <taxon>Desulfoluna</taxon>
    </lineage>
</organism>
<proteinExistence type="predicted"/>
<dbReference type="PRINTS" id="PR00455">
    <property type="entry name" value="HTHTETR"/>
</dbReference>
<dbReference type="InterPro" id="IPR050624">
    <property type="entry name" value="HTH-type_Tx_Regulator"/>
</dbReference>
<dbReference type="Proteomes" id="UP001320148">
    <property type="component" value="Chromosome"/>
</dbReference>
<feature type="DNA-binding region" description="H-T-H motif" evidence="2">
    <location>
        <begin position="30"/>
        <end position="49"/>
    </location>
</feature>
<dbReference type="InterPro" id="IPR025722">
    <property type="entry name" value="TetR"/>
</dbReference>
<gene>
    <name evidence="4" type="ORF">DSLASN_22500</name>
</gene>
<feature type="domain" description="HTH tetR-type" evidence="3">
    <location>
        <begin position="7"/>
        <end position="67"/>
    </location>
</feature>
<keyword evidence="1 2" id="KW-0238">DNA-binding</keyword>
<evidence type="ECO:0000259" key="3">
    <source>
        <dbReference type="PROSITE" id="PS50977"/>
    </source>
</evidence>
<protein>
    <submittedName>
        <fullName evidence="4">TetR family transcriptional regulator</fullName>
    </submittedName>
</protein>
<dbReference type="EMBL" id="AP024488">
    <property type="protein sequence ID" value="BCS96618.1"/>
    <property type="molecule type" value="Genomic_DNA"/>
</dbReference>
<evidence type="ECO:0000256" key="1">
    <source>
        <dbReference type="ARBA" id="ARBA00023125"/>
    </source>
</evidence>
<keyword evidence="5" id="KW-1185">Reference proteome</keyword>
<evidence type="ECO:0000256" key="2">
    <source>
        <dbReference type="PROSITE-ProRule" id="PRU00335"/>
    </source>
</evidence>
<dbReference type="Pfam" id="PF00440">
    <property type="entry name" value="TetR_N"/>
    <property type="match status" value="1"/>
</dbReference>
<name>A0ABM7PHE7_9BACT</name>
<reference evidence="4 5" key="1">
    <citation type="submission" date="2021-02" db="EMBL/GenBank/DDBJ databases">
        <title>Complete genome of Desulfoluna sp. strain ASN36.</title>
        <authorList>
            <person name="Takahashi A."/>
            <person name="Kojima H."/>
            <person name="Fukui M."/>
        </authorList>
    </citation>
    <scope>NUCLEOTIDE SEQUENCE [LARGE SCALE GENOMIC DNA]</scope>
    <source>
        <strain evidence="4 5">ASN36</strain>
    </source>
</reference>
<dbReference type="RefSeq" id="WP_236892918.1">
    <property type="nucleotide sequence ID" value="NZ_AP024488.1"/>
</dbReference>
<sequence>MAVAHRVTTKDRIIETAIGLFNSCGTTKVTTNHIAEAMGISPGNLYYHYRNKEEIIRRIWEKMTAEIKVPYEYTDLAPDKEGLATFLFQFFRVKYDYRFFWLEMAVLIEKDPVLKERYLARTRTLLDVYKTAVDYWAEKGFLRHSMSDEERGALVENTWFISQFWAMHCLIHDGDVTPLNMKKGAQRILSLLDSALEK</sequence>
<accession>A0ABM7PHE7</accession>
<dbReference type="PANTHER" id="PTHR43479">
    <property type="entry name" value="ACREF/ENVCD OPERON REPRESSOR-RELATED"/>
    <property type="match status" value="1"/>
</dbReference>